<protein>
    <submittedName>
        <fullName evidence="6">Ribosomal protein S14</fullName>
    </submittedName>
</protein>
<gene>
    <name evidence="6" type="ORF">MPH_11250</name>
</gene>
<sequence>MSQFRAARLDLGCFVNVRNIRDHTKRKVFAEFEPERQALRYMIRNTALPQRVRAQAQLELTQMHAYTRSTQFKNRCIMGGKGRGIMSDFRMGRYQFRVNALAGNIPGVKKASCFFIDERSEIRTIKSPHNYYNFWMSNNDRVNESFREAMHACINEEISHRMKALGIPPIYLPHVTAEKPTGEPSVPIFVTKKEELRKLKRIIVVINDDFQDLGMWAYRIAGKEGGIEAASVVSLAKKMQTNQLASKVAGVDAGCSFTFPKSPQREHEIKENFIPKPGANICPEPPIASKASVSITEDVPFMVPDDWKVPGLIVLNPGQLLYSYRLDKAMTKQSWNSQSRKSGIHPIPTVHPAFNKIDGNRTVEEHVQTTFAKIINNPAWVSPKANIYVVGIGNGGDAVLKVLNDNWTLYKDRIAAIALTDPTPIQEPFSDQDFVAFLRHRARALVCSQEPLGTPLAVPCSTDHPEKREHSTSHHSTPWLEKIEDDADSGPLLGLISRASDGLVSAISQLAIDQIQKAPTEPVRTMPDQSNDWGYHYFPMLSSGKRTFGEIIFPMAQSSILAWFETVASTPDYRNPVFQVPKEAPEGLESAEIFDAEKAASGGVLADISN</sequence>
<evidence type="ECO:0000256" key="4">
    <source>
        <dbReference type="SAM" id="MobiDB-lite"/>
    </source>
</evidence>
<dbReference type="GO" id="GO:0031048">
    <property type="term" value="P:regulatory ncRNA-mediated heterochromatin formation"/>
    <property type="evidence" value="ECO:0007669"/>
    <property type="project" value="TreeGrafter"/>
</dbReference>
<dbReference type="PANTHER" id="PTHR21357:SF4">
    <property type="entry name" value="FAM172 FAMILY PROTEIN HOMOLOG CG10038"/>
    <property type="match status" value="1"/>
</dbReference>
<keyword evidence="3" id="KW-0687">Ribonucleoprotein</keyword>
<dbReference type="GO" id="GO:0003735">
    <property type="term" value="F:structural constituent of ribosome"/>
    <property type="evidence" value="ECO:0007669"/>
    <property type="project" value="InterPro"/>
</dbReference>
<proteinExistence type="inferred from homology"/>
<keyword evidence="2 6" id="KW-0689">Ribosomal protein</keyword>
<dbReference type="GO" id="GO:0005840">
    <property type="term" value="C:ribosome"/>
    <property type="evidence" value="ECO:0007669"/>
    <property type="project" value="UniProtKB-KW"/>
</dbReference>
<evidence type="ECO:0000313" key="7">
    <source>
        <dbReference type="Proteomes" id="UP000007129"/>
    </source>
</evidence>
<feature type="compositionally biased region" description="Basic and acidic residues" evidence="4">
    <location>
        <begin position="463"/>
        <end position="472"/>
    </location>
</feature>
<dbReference type="Pfam" id="PF22749">
    <property type="entry name" value="Arb2"/>
    <property type="match status" value="2"/>
</dbReference>
<dbReference type="InterPro" id="IPR048263">
    <property type="entry name" value="Arb2"/>
</dbReference>
<dbReference type="AlphaFoldDB" id="K2QP81"/>
<evidence type="ECO:0000313" key="6">
    <source>
        <dbReference type="EMBL" id="EKG11756.1"/>
    </source>
</evidence>
<dbReference type="STRING" id="1126212.K2QP81"/>
<name>K2QP81_MACPH</name>
<dbReference type="OrthoDB" id="421951at2759"/>
<dbReference type="FunFam" id="1.10.287.1480:FF:000001">
    <property type="entry name" value="30S ribosomal protein S14"/>
    <property type="match status" value="1"/>
</dbReference>
<dbReference type="HOGENOM" id="CLU_027515_0_1_1"/>
<reference evidence="6 7" key="1">
    <citation type="journal article" date="2012" name="BMC Genomics">
        <title>Tools to kill: Genome of one of the most destructive plant pathogenic fungi Macrophomina phaseolina.</title>
        <authorList>
            <person name="Islam M.S."/>
            <person name="Haque M.S."/>
            <person name="Islam M.M."/>
            <person name="Emdad E.M."/>
            <person name="Halim A."/>
            <person name="Hossen Q.M.M."/>
            <person name="Hossain M.Z."/>
            <person name="Ahmed B."/>
            <person name="Rahim S."/>
            <person name="Rahman M.S."/>
            <person name="Alam M.M."/>
            <person name="Hou S."/>
            <person name="Wan X."/>
            <person name="Saito J.A."/>
            <person name="Alam M."/>
        </authorList>
    </citation>
    <scope>NUCLEOTIDE SEQUENCE [LARGE SCALE GENOMIC DNA]</scope>
    <source>
        <strain evidence="6 7">MS6</strain>
    </source>
</reference>
<dbReference type="GO" id="GO:0005634">
    <property type="term" value="C:nucleus"/>
    <property type="evidence" value="ECO:0007669"/>
    <property type="project" value="TreeGrafter"/>
</dbReference>
<dbReference type="PANTHER" id="PTHR21357">
    <property type="entry name" value="FAM172 FAMILY PROTEIN HOMOLOG CG10038"/>
    <property type="match status" value="1"/>
</dbReference>
<organism evidence="6 7">
    <name type="scientific">Macrophomina phaseolina (strain MS6)</name>
    <name type="common">Charcoal rot fungus</name>
    <dbReference type="NCBI Taxonomy" id="1126212"/>
    <lineage>
        <taxon>Eukaryota</taxon>
        <taxon>Fungi</taxon>
        <taxon>Dikarya</taxon>
        <taxon>Ascomycota</taxon>
        <taxon>Pezizomycotina</taxon>
        <taxon>Dothideomycetes</taxon>
        <taxon>Dothideomycetes incertae sedis</taxon>
        <taxon>Botryosphaeriales</taxon>
        <taxon>Botryosphaeriaceae</taxon>
        <taxon>Macrophomina</taxon>
    </lineage>
</organism>
<feature type="domain" description="Arb2" evidence="5">
    <location>
        <begin position="114"/>
        <end position="244"/>
    </location>
</feature>
<dbReference type="InParanoid" id="K2QP81"/>
<dbReference type="Gene3D" id="1.10.287.1480">
    <property type="match status" value="1"/>
</dbReference>
<dbReference type="InterPro" id="IPR001209">
    <property type="entry name" value="Ribosomal_uS14"/>
</dbReference>
<dbReference type="eggNOG" id="KOG1741">
    <property type="taxonomic scope" value="Eukaryota"/>
</dbReference>
<dbReference type="EMBL" id="AHHD01000467">
    <property type="protein sequence ID" value="EKG11756.1"/>
    <property type="molecule type" value="Genomic_DNA"/>
</dbReference>
<dbReference type="VEuPathDB" id="FungiDB:MPH_11250"/>
<dbReference type="InterPro" id="IPR053858">
    <property type="entry name" value="Arb2_dom"/>
</dbReference>
<evidence type="ECO:0000259" key="5">
    <source>
        <dbReference type="Pfam" id="PF22749"/>
    </source>
</evidence>
<dbReference type="GO" id="GO:0006412">
    <property type="term" value="P:translation"/>
    <property type="evidence" value="ECO:0007669"/>
    <property type="project" value="InterPro"/>
</dbReference>
<comment type="similarity">
    <text evidence="1">Belongs to the universal ribosomal protein uS14 family.</text>
</comment>
<feature type="domain" description="Arb2" evidence="5">
    <location>
        <begin position="310"/>
        <end position="452"/>
    </location>
</feature>
<dbReference type="GO" id="GO:0005737">
    <property type="term" value="C:cytoplasm"/>
    <property type="evidence" value="ECO:0007669"/>
    <property type="project" value="UniProtKB-ARBA"/>
</dbReference>
<comment type="caution">
    <text evidence="6">The sequence shown here is derived from an EMBL/GenBank/DDBJ whole genome shotgun (WGS) entry which is preliminary data.</text>
</comment>
<evidence type="ECO:0000256" key="1">
    <source>
        <dbReference type="ARBA" id="ARBA00009083"/>
    </source>
</evidence>
<accession>K2QP81</accession>
<dbReference type="SUPFAM" id="SSF57716">
    <property type="entry name" value="Glucocorticoid receptor-like (DNA-binding domain)"/>
    <property type="match status" value="1"/>
</dbReference>
<dbReference type="Pfam" id="PF00253">
    <property type="entry name" value="Ribosomal_S14"/>
    <property type="match status" value="1"/>
</dbReference>
<evidence type="ECO:0000256" key="3">
    <source>
        <dbReference type="ARBA" id="ARBA00023274"/>
    </source>
</evidence>
<dbReference type="Proteomes" id="UP000007129">
    <property type="component" value="Unassembled WGS sequence"/>
</dbReference>
<dbReference type="GO" id="GO:1990904">
    <property type="term" value="C:ribonucleoprotein complex"/>
    <property type="evidence" value="ECO:0007669"/>
    <property type="project" value="UniProtKB-KW"/>
</dbReference>
<dbReference type="GO" id="GO:0035197">
    <property type="term" value="F:siRNA binding"/>
    <property type="evidence" value="ECO:0007669"/>
    <property type="project" value="TreeGrafter"/>
</dbReference>
<feature type="region of interest" description="Disordered" evidence="4">
    <location>
        <begin position="460"/>
        <end position="480"/>
    </location>
</feature>
<evidence type="ECO:0000256" key="2">
    <source>
        <dbReference type="ARBA" id="ARBA00022980"/>
    </source>
</evidence>